<keyword evidence="2" id="KW-0472">Membrane</keyword>
<feature type="compositionally biased region" description="Acidic residues" evidence="1">
    <location>
        <begin position="139"/>
        <end position="153"/>
    </location>
</feature>
<evidence type="ECO:0000313" key="4">
    <source>
        <dbReference type="Proteomes" id="UP001163828"/>
    </source>
</evidence>
<comment type="caution">
    <text evidence="3">The sequence shown here is derived from an EMBL/GenBank/DDBJ whole genome shotgun (WGS) entry which is preliminary data.</text>
</comment>
<dbReference type="Proteomes" id="UP001163828">
    <property type="component" value="Unassembled WGS sequence"/>
</dbReference>
<feature type="transmembrane region" description="Helical" evidence="2">
    <location>
        <begin position="113"/>
        <end position="132"/>
    </location>
</feature>
<sequence>MTTFDGIRAPILEYLNGRQTFGRNELYCSLCSQIVLCTMEDYGLSQTMDHGLRKREPARTVYCKGGASESLMDGVYNQLETVYEAIRPYGSGDLIGFLIYIASLHRPIVPKKIIIIFFYWTGLGMISGLSGLSGSTLNNDDDDDEDDDEDEDDHNTYTALF</sequence>
<keyword evidence="4" id="KW-1185">Reference proteome</keyword>
<keyword evidence="2" id="KW-1133">Transmembrane helix</keyword>
<evidence type="ECO:0000256" key="1">
    <source>
        <dbReference type="SAM" id="MobiDB-lite"/>
    </source>
</evidence>
<feature type="region of interest" description="Disordered" evidence="1">
    <location>
        <begin position="137"/>
        <end position="161"/>
    </location>
</feature>
<organism evidence="3 4">
    <name type="scientific">Lentinula boryana</name>
    <dbReference type="NCBI Taxonomy" id="40481"/>
    <lineage>
        <taxon>Eukaryota</taxon>
        <taxon>Fungi</taxon>
        <taxon>Dikarya</taxon>
        <taxon>Basidiomycota</taxon>
        <taxon>Agaricomycotina</taxon>
        <taxon>Agaricomycetes</taxon>
        <taxon>Agaricomycetidae</taxon>
        <taxon>Agaricales</taxon>
        <taxon>Marasmiineae</taxon>
        <taxon>Omphalotaceae</taxon>
        <taxon>Lentinula</taxon>
    </lineage>
</organism>
<accession>A0ABQ8QHP7</accession>
<evidence type="ECO:0000256" key="2">
    <source>
        <dbReference type="SAM" id="Phobius"/>
    </source>
</evidence>
<reference evidence="3" key="1">
    <citation type="submission" date="2022-08" db="EMBL/GenBank/DDBJ databases">
        <authorList>
            <consortium name="DOE Joint Genome Institute"/>
            <person name="Min B."/>
            <person name="Riley R."/>
            <person name="Sierra-Patev S."/>
            <person name="Naranjo-Ortiz M."/>
            <person name="Looney B."/>
            <person name="Konkel Z."/>
            <person name="Slot J.C."/>
            <person name="Sakamoto Y."/>
            <person name="Steenwyk J.L."/>
            <person name="Rokas A."/>
            <person name="Carro J."/>
            <person name="Camarero S."/>
            <person name="Ferreira P."/>
            <person name="Molpeceres G."/>
            <person name="Ruiz-Duenas F.J."/>
            <person name="Serrano A."/>
            <person name="Henrissat B."/>
            <person name="Drula E."/>
            <person name="Hughes K.W."/>
            <person name="Mata J.L."/>
            <person name="Ishikawa N.K."/>
            <person name="Vargas-Isla R."/>
            <person name="Ushijima S."/>
            <person name="Smith C.A."/>
            <person name="Ahrendt S."/>
            <person name="Andreopoulos W."/>
            <person name="He G."/>
            <person name="Labutti K."/>
            <person name="Lipzen A."/>
            <person name="Ng V."/>
            <person name="Sandor L."/>
            <person name="Barry K."/>
            <person name="Martinez A.T."/>
            <person name="Xiao Y."/>
            <person name="Gibbons J.G."/>
            <person name="Terashima K."/>
            <person name="Hibbett D.S."/>
            <person name="Grigoriev I.V."/>
        </authorList>
    </citation>
    <scope>NUCLEOTIDE SEQUENCE</scope>
    <source>
        <strain evidence="3">TFB10827</strain>
    </source>
</reference>
<keyword evidence="2" id="KW-0812">Transmembrane</keyword>
<evidence type="ECO:0000313" key="3">
    <source>
        <dbReference type="EMBL" id="KAJ3998019.1"/>
    </source>
</evidence>
<gene>
    <name evidence="3" type="ORF">F5050DRAFT_1710849</name>
</gene>
<protein>
    <submittedName>
        <fullName evidence="3">Uncharacterized protein</fullName>
    </submittedName>
</protein>
<dbReference type="EMBL" id="MU790568">
    <property type="protein sequence ID" value="KAJ3998019.1"/>
    <property type="molecule type" value="Genomic_DNA"/>
</dbReference>
<proteinExistence type="predicted"/>
<name>A0ABQ8QHP7_9AGAR</name>